<reference evidence="1 2" key="1">
    <citation type="journal article" date="2018" name="Front. Microbiol.">
        <title>Hydrolytic Capabilities as a Key to Environmental Success: Chitinolytic and Cellulolytic Acidobacteria From Acidic Sub-arctic Soils and Boreal Peatlands.</title>
        <authorList>
            <person name="Belova S.E."/>
            <person name="Ravin N.V."/>
            <person name="Pankratov T.A."/>
            <person name="Rakitin A.L."/>
            <person name="Ivanova A.A."/>
            <person name="Beletsky A.V."/>
            <person name="Mardanov A.V."/>
            <person name="Sinninghe Damste J.S."/>
            <person name="Dedysh S.N."/>
        </authorList>
    </citation>
    <scope>NUCLEOTIDE SEQUENCE [LARGE SCALE GENOMIC DNA]</scope>
    <source>
        <strain evidence="1 2">SBC82</strain>
    </source>
</reference>
<organism evidence="1 2">
    <name type="scientific">Acidisarcina polymorpha</name>
    <dbReference type="NCBI Taxonomy" id="2211140"/>
    <lineage>
        <taxon>Bacteria</taxon>
        <taxon>Pseudomonadati</taxon>
        <taxon>Acidobacteriota</taxon>
        <taxon>Terriglobia</taxon>
        <taxon>Terriglobales</taxon>
        <taxon>Acidobacteriaceae</taxon>
        <taxon>Acidisarcina</taxon>
    </lineage>
</organism>
<proteinExistence type="predicted"/>
<evidence type="ECO:0000313" key="2">
    <source>
        <dbReference type="Proteomes" id="UP000253606"/>
    </source>
</evidence>
<dbReference type="AlphaFoldDB" id="A0A2Z5G6V9"/>
<evidence type="ECO:0000313" key="1">
    <source>
        <dbReference type="EMBL" id="AXC14395.1"/>
    </source>
</evidence>
<accession>A0A2Z5G6V9</accession>
<protein>
    <submittedName>
        <fullName evidence="1">Uncharacterized protein</fullName>
    </submittedName>
</protein>
<dbReference type="EMBL" id="CP030840">
    <property type="protein sequence ID" value="AXC14395.1"/>
    <property type="molecule type" value="Genomic_DNA"/>
</dbReference>
<dbReference type="KEGG" id="abas:ACPOL_5141"/>
<keyword evidence="2" id="KW-1185">Reference proteome</keyword>
<dbReference type="Proteomes" id="UP000253606">
    <property type="component" value="Chromosome"/>
</dbReference>
<gene>
    <name evidence="1" type="ORF">ACPOL_5141</name>
</gene>
<name>A0A2Z5G6V9_9BACT</name>
<sequence length="45" mass="5071">MISESNRFGVTAITRVTLASHGFMEQPRVTAQGERERLDQSDYAN</sequence>